<organism evidence="2">
    <name type="scientific">Arundo donax</name>
    <name type="common">Giant reed</name>
    <name type="synonym">Donax arundinaceus</name>
    <dbReference type="NCBI Taxonomy" id="35708"/>
    <lineage>
        <taxon>Eukaryota</taxon>
        <taxon>Viridiplantae</taxon>
        <taxon>Streptophyta</taxon>
        <taxon>Embryophyta</taxon>
        <taxon>Tracheophyta</taxon>
        <taxon>Spermatophyta</taxon>
        <taxon>Magnoliopsida</taxon>
        <taxon>Liliopsida</taxon>
        <taxon>Poales</taxon>
        <taxon>Poaceae</taxon>
        <taxon>PACMAD clade</taxon>
        <taxon>Arundinoideae</taxon>
        <taxon>Arundineae</taxon>
        <taxon>Arundo</taxon>
    </lineage>
</organism>
<protein>
    <submittedName>
        <fullName evidence="2">Uncharacterized protein</fullName>
    </submittedName>
</protein>
<proteinExistence type="predicted"/>
<evidence type="ECO:0000256" key="1">
    <source>
        <dbReference type="SAM" id="SignalP"/>
    </source>
</evidence>
<reference evidence="2" key="1">
    <citation type="submission" date="2014-09" db="EMBL/GenBank/DDBJ databases">
        <authorList>
            <person name="Magalhaes I.L.F."/>
            <person name="Oliveira U."/>
            <person name="Santos F.R."/>
            <person name="Vidigal T.H.D.A."/>
            <person name="Brescovit A.D."/>
            <person name="Santos A.J."/>
        </authorList>
    </citation>
    <scope>NUCLEOTIDE SEQUENCE</scope>
    <source>
        <tissue evidence="2">Shoot tissue taken approximately 20 cm above the soil surface</tissue>
    </source>
</reference>
<dbReference type="EMBL" id="GBRH01169821">
    <property type="protein sequence ID" value="JAE28075.1"/>
    <property type="molecule type" value="Transcribed_RNA"/>
</dbReference>
<name>A0A0A9GSH2_ARUDO</name>
<keyword evidence="1" id="KW-0732">Signal</keyword>
<accession>A0A0A9GSH2</accession>
<dbReference type="PROSITE" id="PS51257">
    <property type="entry name" value="PROKAR_LIPOPROTEIN"/>
    <property type="match status" value="1"/>
</dbReference>
<dbReference type="AlphaFoldDB" id="A0A0A9GSH2"/>
<feature type="chain" id="PRO_5002065208" evidence="1">
    <location>
        <begin position="21"/>
        <end position="137"/>
    </location>
</feature>
<reference evidence="2" key="2">
    <citation type="journal article" date="2015" name="Data Brief">
        <title>Shoot transcriptome of the giant reed, Arundo donax.</title>
        <authorList>
            <person name="Barrero R.A."/>
            <person name="Guerrero F.D."/>
            <person name="Moolhuijzen P."/>
            <person name="Goolsby J.A."/>
            <person name="Tidwell J."/>
            <person name="Bellgard S.E."/>
            <person name="Bellgard M.I."/>
        </authorList>
    </citation>
    <scope>NUCLEOTIDE SEQUENCE</scope>
    <source>
        <tissue evidence="2">Shoot tissue taken approximately 20 cm above the soil surface</tissue>
    </source>
</reference>
<sequence length="137" mass="14522">MAGCHRAHLALHAWAPRVAGLAPAAASCRGLVSRPRPLQPRVASSAPVPTARRGLAHRSRLCAGLALAAALRLRLVRRSCASRARPPPLPRHGLGPRHCRTCYTSLARAGVVRGHGEEVRGGCVAMEGEEIGERGER</sequence>
<evidence type="ECO:0000313" key="2">
    <source>
        <dbReference type="EMBL" id="JAE28075.1"/>
    </source>
</evidence>
<feature type="signal peptide" evidence="1">
    <location>
        <begin position="1"/>
        <end position="20"/>
    </location>
</feature>